<protein>
    <submittedName>
        <fullName evidence="1">Uncharacterized protein</fullName>
    </submittedName>
</protein>
<reference evidence="1 2" key="1">
    <citation type="submission" date="2018-12" db="EMBL/GenBank/DDBJ databases">
        <title>Lysinibacillus antri sp. nov., isolated from a cave soil.</title>
        <authorList>
            <person name="Narsing Rao M.P."/>
            <person name="Zhang H."/>
            <person name="Dong Z.-Y."/>
            <person name="Niu X.-K."/>
            <person name="Zhang K."/>
            <person name="Fang B.-Z."/>
            <person name="Kang Y.-Q."/>
            <person name="Xiao M."/>
            <person name="Li W.-J."/>
        </authorList>
    </citation>
    <scope>NUCLEOTIDE SEQUENCE [LARGE SCALE GENOMIC DNA]</scope>
    <source>
        <strain evidence="1 2">SYSU K30002</strain>
    </source>
</reference>
<name>A0A432LHK8_9BACI</name>
<dbReference type="Proteomes" id="UP000287910">
    <property type="component" value="Unassembled WGS sequence"/>
</dbReference>
<dbReference type="RefSeq" id="WP_126657400.1">
    <property type="nucleotide sequence ID" value="NZ_RYYR01000002.1"/>
</dbReference>
<comment type="caution">
    <text evidence="1">The sequence shown here is derived from an EMBL/GenBank/DDBJ whole genome shotgun (WGS) entry which is preliminary data.</text>
</comment>
<accession>A0A432LHK8</accession>
<dbReference type="AlphaFoldDB" id="A0A432LHK8"/>
<gene>
    <name evidence="1" type="ORF">EK386_02295</name>
</gene>
<organism evidence="1 2">
    <name type="scientific">Lysinibacillus antri</name>
    <dbReference type="NCBI Taxonomy" id="2498145"/>
    <lineage>
        <taxon>Bacteria</taxon>
        <taxon>Bacillati</taxon>
        <taxon>Bacillota</taxon>
        <taxon>Bacilli</taxon>
        <taxon>Bacillales</taxon>
        <taxon>Bacillaceae</taxon>
        <taxon>Lysinibacillus</taxon>
    </lineage>
</organism>
<sequence>MKKVALLIVLLIVSVILIACEFQEQEIYYNGQLRPVSQIEEIIADTLEVENPDMDLEISIYEEEEDD</sequence>
<dbReference type="EMBL" id="RYYR01000002">
    <property type="protein sequence ID" value="RUL56483.1"/>
    <property type="molecule type" value="Genomic_DNA"/>
</dbReference>
<proteinExistence type="predicted"/>
<evidence type="ECO:0000313" key="2">
    <source>
        <dbReference type="Proteomes" id="UP000287910"/>
    </source>
</evidence>
<evidence type="ECO:0000313" key="1">
    <source>
        <dbReference type="EMBL" id="RUL56483.1"/>
    </source>
</evidence>
<dbReference type="PROSITE" id="PS51257">
    <property type="entry name" value="PROKAR_LIPOPROTEIN"/>
    <property type="match status" value="1"/>
</dbReference>
<keyword evidence="2" id="KW-1185">Reference proteome</keyword>